<dbReference type="PANTHER" id="PTHR30290:SF10">
    <property type="entry name" value="PERIPLASMIC OLIGOPEPTIDE-BINDING PROTEIN-RELATED"/>
    <property type="match status" value="1"/>
</dbReference>
<dbReference type="Pfam" id="PF00496">
    <property type="entry name" value="SBP_bac_5"/>
    <property type="match status" value="1"/>
</dbReference>
<dbReference type="Gene3D" id="3.10.105.10">
    <property type="entry name" value="Dipeptide-binding Protein, Domain 3"/>
    <property type="match status" value="1"/>
</dbReference>
<dbReference type="PIRSF" id="PIRSF002741">
    <property type="entry name" value="MppA"/>
    <property type="match status" value="1"/>
</dbReference>
<sequence>MRFLATALALCLCLPAAADPTGTFRQAHELGFGALSNLDPMSNGRVLQVTEKTMNRLVRPGADGTPQPVLATDWQPNEDGTEWTFTLREGVRFHDGTDFDAADVVYSLNRIIAPDNDSSARATIQMIHRIEAVGPYEVRMYLDGPFADLPLQLMDFRMRIIPDGSGDTIAQTGIGTGPFIVERFDPDGITILRANSDYFEGPPGVAAIEVIAIPDAQARLQALLGGQIDMERGITPQLGKVLEASDRYAVQQVPTGNWIGMAFRTDVPPYDDARIRRALRLAVDRDEMLKLVLGGRGIVACDTPVAPNDQYRADIACPQDIAQARALLTDAGYPDGIDVTVHVSALDSSWPTMAVVYQQQAAAAGIRVRIKKESTDGYWSQVWMQKDAVTTRWNERPADQALNEAFSSGAKWNETYYKDAVFDQLMTDARSELDFDQRRALYEAAQIRLWENAGTLIPYHVTQLVGLSARVANLDNVKNDAVRWHLIRVIPDS</sequence>
<dbReference type="EMBL" id="CP106738">
    <property type="protein sequence ID" value="UXX83739.1"/>
    <property type="molecule type" value="Genomic_DNA"/>
</dbReference>
<dbReference type="InterPro" id="IPR030678">
    <property type="entry name" value="Peptide/Ni-bd"/>
</dbReference>
<evidence type="ECO:0000256" key="4">
    <source>
        <dbReference type="ARBA" id="ARBA00022729"/>
    </source>
</evidence>
<evidence type="ECO:0000256" key="2">
    <source>
        <dbReference type="ARBA" id="ARBA00005695"/>
    </source>
</evidence>
<accession>A0ABY6DCZ7</accession>
<proteinExistence type="inferred from homology"/>
<dbReference type="InterPro" id="IPR039424">
    <property type="entry name" value="SBP_5"/>
</dbReference>
<dbReference type="Gene3D" id="3.40.190.10">
    <property type="entry name" value="Periplasmic binding protein-like II"/>
    <property type="match status" value="1"/>
</dbReference>
<evidence type="ECO:0000256" key="3">
    <source>
        <dbReference type="ARBA" id="ARBA00022448"/>
    </source>
</evidence>
<evidence type="ECO:0000256" key="5">
    <source>
        <dbReference type="SAM" id="SignalP"/>
    </source>
</evidence>
<protein>
    <submittedName>
        <fullName evidence="7">ABC transporter substrate-binding protein</fullName>
    </submittedName>
</protein>
<comment type="similarity">
    <text evidence="2">Belongs to the bacterial solute-binding protein 5 family.</text>
</comment>
<organism evidence="7 8">
    <name type="scientific">Roseovarius pelagicus</name>
    <dbReference type="NCBI Taxonomy" id="2980108"/>
    <lineage>
        <taxon>Bacteria</taxon>
        <taxon>Pseudomonadati</taxon>
        <taxon>Pseudomonadota</taxon>
        <taxon>Alphaproteobacteria</taxon>
        <taxon>Rhodobacterales</taxon>
        <taxon>Roseobacteraceae</taxon>
        <taxon>Roseovarius</taxon>
    </lineage>
</organism>
<feature type="chain" id="PRO_5045543584" evidence="5">
    <location>
        <begin position="19"/>
        <end position="493"/>
    </location>
</feature>
<evidence type="ECO:0000256" key="1">
    <source>
        <dbReference type="ARBA" id="ARBA00004418"/>
    </source>
</evidence>
<keyword evidence="4 5" id="KW-0732">Signal</keyword>
<dbReference type="Proteomes" id="UP001064087">
    <property type="component" value="Chromosome"/>
</dbReference>
<name>A0ABY6DCZ7_9RHOB</name>
<dbReference type="PANTHER" id="PTHR30290">
    <property type="entry name" value="PERIPLASMIC BINDING COMPONENT OF ABC TRANSPORTER"/>
    <property type="match status" value="1"/>
</dbReference>
<feature type="domain" description="Solute-binding protein family 5" evidence="6">
    <location>
        <begin position="65"/>
        <end position="400"/>
    </location>
</feature>
<dbReference type="InterPro" id="IPR000914">
    <property type="entry name" value="SBP_5_dom"/>
</dbReference>
<evidence type="ECO:0000259" key="6">
    <source>
        <dbReference type="Pfam" id="PF00496"/>
    </source>
</evidence>
<evidence type="ECO:0000313" key="7">
    <source>
        <dbReference type="EMBL" id="UXX83739.1"/>
    </source>
</evidence>
<dbReference type="CDD" id="cd08503">
    <property type="entry name" value="PBP2_NikA_DppA_OppA_like_17"/>
    <property type="match status" value="1"/>
</dbReference>
<dbReference type="RefSeq" id="WP_263048233.1">
    <property type="nucleotide sequence ID" value="NZ_CP106738.1"/>
</dbReference>
<keyword evidence="3" id="KW-0813">Transport</keyword>
<comment type="subcellular location">
    <subcellularLocation>
        <location evidence="1">Periplasm</location>
    </subcellularLocation>
</comment>
<gene>
    <name evidence="7" type="ORF">N7U68_03465</name>
</gene>
<reference evidence="7" key="1">
    <citation type="submission" date="2022-10" db="EMBL/GenBank/DDBJ databases">
        <title>Roseovarius pelagicus sp. nov., isolated from Arctic seawater.</title>
        <authorList>
            <person name="Hong Y.W."/>
            <person name="Hwang C.Y."/>
        </authorList>
    </citation>
    <scope>NUCLEOTIDE SEQUENCE</scope>
    <source>
        <strain evidence="7">HL-MP18</strain>
    </source>
</reference>
<dbReference type="SUPFAM" id="SSF53850">
    <property type="entry name" value="Periplasmic binding protein-like II"/>
    <property type="match status" value="1"/>
</dbReference>
<keyword evidence="8" id="KW-1185">Reference proteome</keyword>
<dbReference type="Gene3D" id="3.90.76.10">
    <property type="entry name" value="Dipeptide-binding Protein, Domain 1"/>
    <property type="match status" value="1"/>
</dbReference>
<evidence type="ECO:0000313" key="8">
    <source>
        <dbReference type="Proteomes" id="UP001064087"/>
    </source>
</evidence>
<feature type="signal peptide" evidence="5">
    <location>
        <begin position="1"/>
        <end position="18"/>
    </location>
</feature>